<dbReference type="InterPro" id="IPR003661">
    <property type="entry name" value="HisK_dim/P_dom"/>
</dbReference>
<keyword evidence="2" id="KW-0808">Transferase</keyword>
<evidence type="ECO:0000313" key="3">
    <source>
        <dbReference type="Proteomes" id="UP000736328"/>
    </source>
</evidence>
<accession>A0A933MKE4</accession>
<dbReference type="InterPro" id="IPR036890">
    <property type="entry name" value="HATPase_C_sf"/>
</dbReference>
<dbReference type="Gene3D" id="3.30.565.10">
    <property type="entry name" value="Histidine kinase-like ATPase, C-terminal domain"/>
    <property type="match status" value="1"/>
</dbReference>
<dbReference type="GO" id="GO:0005886">
    <property type="term" value="C:plasma membrane"/>
    <property type="evidence" value="ECO:0007669"/>
    <property type="project" value="TreeGrafter"/>
</dbReference>
<dbReference type="PROSITE" id="PS50109">
    <property type="entry name" value="HIS_KIN"/>
    <property type="match status" value="1"/>
</dbReference>
<dbReference type="EMBL" id="JACQXR010000043">
    <property type="protein sequence ID" value="MBI4726291.1"/>
    <property type="molecule type" value="Genomic_DNA"/>
</dbReference>
<dbReference type="Pfam" id="PF00512">
    <property type="entry name" value="HisKA"/>
    <property type="match status" value="1"/>
</dbReference>
<sequence length="229" mass="25545">MDNSHGGILKTYKYAVFSEIATSFVHEMKNPISAITLGMEFFDMSLAEGDPQKETLRSIYKSSEKLNALLDNLLVYCQNGNFEKTPFKISQVARQAVSLVNYFTTRHQVKVEITEALQEPWITSRASLVLQGLVYLMVWSAKRMPQGGKIIIEILSGGQSVILKFHDQGPVLNAGQRDRIMNPELPLGPNADDLGPQLARRLFLENGAEFNLNAGQPKAPLFSVKFSNQ</sequence>
<dbReference type="Gene3D" id="1.10.287.130">
    <property type="match status" value="1"/>
</dbReference>
<dbReference type="SUPFAM" id="SSF47384">
    <property type="entry name" value="Homodimeric domain of signal transducing histidine kinase"/>
    <property type="match status" value="1"/>
</dbReference>
<dbReference type="InterPro" id="IPR052023">
    <property type="entry name" value="Histidine_kinase_KdpD"/>
</dbReference>
<gene>
    <name evidence="2" type="ORF">HY768_03545</name>
</gene>
<reference evidence="2" key="1">
    <citation type="submission" date="2020-07" db="EMBL/GenBank/DDBJ databases">
        <title>Huge and variable diversity of episymbiotic CPR bacteria and DPANN archaea in groundwater ecosystems.</title>
        <authorList>
            <person name="He C.Y."/>
            <person name="Keren R."/>
            <person name="Whittaker M."/>
            <person name="Farag I.F."/>
            <person name="Doudna J."/>
            <person name="Cate J.H.D."/>
            <person name="Banfield J.F."/>
        </authorList>
    </citation>
    <scope>NUCLEOTIDE SEQUENCE</scope>
    <source>
        <strain evidence="2">NC_groundwater_1520_Pr4_B-0.1um_53_5</strain>
    </source>
</reference>
<comment type="caution">
    <text evidence="2">The sequence shown here is derived from an EMBL/GenBank/DDBJ whole genome shotgun (WGS) entry which is preliminary data.</text>
</comment>
<dbReference type="Proteomes" id="UP000736328">
    <property type="component" value="Unassembled WGS sequence"/>
</dbReference>
<evidence type="ECO:0000313" key="2">
    <source>
        <dbReference type="EMBL" id="MBI4726291.1"/>
    </source>
</evidence>
<dbReference type="InterPro" id="IPR005467">
    <property type="entry name" value="His_kinase_dom"/>
</dbReference>
<feature type="domain" description="Histidine kinase" evidence="1">
    <location>
        <begin position="23"/>
        <end position="229"/>
    </location>
</feature>
<evidence type="ECO:0000259" key="1">
    <source>
        <dbReference type="PROSITE" id="PS50109"/>
    </source>
</evidence>
<dbReference type="PANTHER" id="PTHR45569:SF1">
    <property type="entry name" value="SENSOR PROTEIN KDPD"/>
    <property type="match status" value="1"/>
</dbReference>
<organism evidence="2 3">
    <name type="scientific">candidate division TA06 bacterium</name>
    <dbReference type="NCBI Taxonomy" id="2250710"/>
    <lineage>
        <taxon>Bacteria</taxon>
        <taxon>Bacteria division TA06</taxon>
    </lineage>
</organism>
<dbReference type="GO" id="GO:0000155">
    <property type="term" value="F:phosphorelay sensor kinase activity"/>
    <property type="evidence" value="ECO:0007669"/>
    <property type="project" value="InterPro"/>
</dbReference>
<dbReference type="InterPro" id="IPR036097">
    <property type="entry name" value="HisK_dim/P_sf"/>
</dbReference>
<keyword evidence="2" id="KW-0418">Kinase</keyword>
<name>A0A933MKE4_UNCT6</name>
<dbReference type="AlphaFoldDB" id="A0A933MKE4"/>
<dbReference type="PANTHER" id="PTHR45569">
    <property type="entry name" value="SENSOR PROTEIN KDPD"/>
    <property type="match status" value="1"/>
</dbReference>
<proteinExistence type="predicted"/>
<dbReference type="CDD" id="cd00082">
    <property type="entry name" value="HisKA"/>
    <property type="match status" value="1"/>
</dbReference>
<dbReference type="SUPFAM" id="SSF55874">
    <property type="entry name" value="ATPase domain of HSP90 chaperone/DNA topoisomerase II/histidine kinase"/>
    <property type="match status" value="1"/>
</dbReference>
<protein>
    <submittedName>
        <fullName evidence="2">HAMP domain-containing histidine kinase</fullName>
    </submittedName>
</protein>